<dbReference type="SUPFAM" id="SSF53448">
    <property type="entry name" value="Nucleotide-diphospho-sugar transferases"/>
    <property type="match status" value="1"/>
</dbReference>
<dbReference type="RefSeq" id="WP_379713009.1">
    <property type="nucleotide sequence ID" value="NZ_JBHTBS010000006.1"/>
</dbReference>
<dbReference type="EMBL" id="JBHTBS010000006">
    <property type="protein sequence ID" value="MFC7338083.1"/>
    <property type="molecule type" value="Genomic_DNA"/>
</dbReference>
<keyword evidence="2" id="KW-0328">Glycosyltransferase</keyword>
<dbReference type="GO" id="GO:0016757">
    <property type="term" value="F:glycosyltransferase activity"/>
    <property type="evidence" value="ECO:0007669"/>
    <property type="project" value="UniProtKB-KW"/>
</dbReference>
<dbReference type="PANTHER" id="PTHR22916:SF3">
    <property type="entry name" value="UDP-GLCNAC:BETAGAL BETA-1,3-N-ACETYLGLUCOSAMINYLTRANSFERASE-LIKE PROTEIN 1"/>
    <property type="match status" value="1"/>
</dbReference>
<dbReference type="Gene3D" id="3.90.550.10">
    <property type="entry name" value="Spore Coat Polysaccharide Biosynthesis Protein SpsA, Chain A"/>
    <property type="match status" value="1"/>
</dbReference>
<dbReference type="InterPro" id="IPR001173">
    <property type="entry name" value="Glyco_trans_2-like"/>
</dbReference>
<dbReference type="Pfam" id="PF00535">
    <property type="entry name" value="Glycos_transf_2"/>
    <property type="match status" value="1"/>
</dbReference>
<feature type="domain" description="Glycosyltransferase 2-like" evidence="1">
    <location>
        <begin position="17"/>
        <end position="136"/>
    </location>
</feature>
<gene>
    <name evidence="2" type="ORF">ACFQY0_12895</name>
</gene>
<accession>A0ABW2L9T2</accession>
<dbReference type="InterPro" id="IPR029044">
    <property type="entry name" value="Nucleotide-diphossugar_trans"/>
</dbReference>
<dbReference type="CDD" id="cd00761">
    <property type="entry name" value="Glyco_tranf_GTA_type"/>
    <property type="match status" value="1"/>
</dbReference>
<sequence>MKSRVSDDRFEKMIKISVIICTHNPRRDYLNRTLESLRNQSLSKAEWELLVIDNQSKVPVKNILSADKGDNIRVVVETNLGLTPARNRGIEESRGDLLIFIDDDNVVDPNYLSRAMAIMEDMPVLGCIGAGVLEPEFEEEPADSVRPYLRMLALRTVKETQWSNIPTDSIIPWGAGLVVRRNVAEKCRDKVKADSLLSILDRKGSALNSGGDNEFTWTACEMGYGKGLFLDLKIVHLIDRKRLQKPYLIKIAEGHAFSWGISRWNHLRETPNIPSETSCFDIVRSIARLRVSEALSGIQKLIDRRHVDAFASEIEAARISGRKRALKLIKEN</sequence>
<dbReference type="EC" id="2.4.-.-" evidence="2"/>
<evidence type="ECO:0000259" key="1">
    <source>
        <dbReference type="Pfam" id="PF00535"/>
    </source>
</evidence>
<keyword evidence="3" id="KW-1185">Reference proteome</keyword>
<comment type="caution">
    <text evidence="2">The sequence shown here is derived from an EMBL/GenBank/DDBJ whole genome shotgun (WGS) entry which is preliminary data.</text>
</comment>
<name>A0ABW2L9T2_9BACT</name>
<protein>
    <submittedName>
        <fullName evidence="2">Glycosyltransferase</fullName>
        <ecNumber evidence="2">2.4.-.-</ecNumber>
    </submittedName>
</protein>
<dbReference type="Proteomes" id="UP001596472">
    <property type="component" value="Unassembled WGS sequence"/>
</dbReference>
<proteinExistence type="predicted"/>
<evidence type="ECO:0000313" key="3">
    <source>
        <dbReference type="Proteomes" id="UP001596472"/>
    </source>
</evidence>
<dbReference type="PANTHER" id="PTHR22916">
    <property type="entry name" value="GLYCOSYLTRANSFERASE"/>
    <property type="match status" value="1"/>
</dbReference>
<keyword evidence="2" id="KW-0808">Transferase</keyword>
<evidence type="ECO:0000313" key="2">
    <source>
        <dbReference type="EMBL" id="MFC7338083.1"/>
    </source>
</evidence>
<reference evidence="3" key="1">
    <citation type="journal article" date="2019" name="Int. J. Syst. Evol. Microbiol.">
        <title>The Global Catalogue of Microorganisms (GCM) 10K type strain sequencing project: providing services to taxonomists for standard genome sequencing and annotation.</title>
        <authorList>
            <consortium name="The Broad Institute Genomics Platform"/>
            <consortium name="The Broad Institute Genome Sequencing Center for Infectious Disease"/>
            <person name="Wu L."/>
            <person name="Ma J."/>
        </authorList>
    </citation>
    <scope>NUCLEOTIDE SEQUENCE [LARGE SCALE GENOMIC DNA]</scope>
    <source>
        <strain evidence="3">CGMCC 4.1467</strain>
    </source>
</reference>
<organism evidence="2 3">
    <name type="scientific">Haloferula chungangensis</name>
    <dbReference type="NCBI Taxonomy" id="1048331"/>
    <lineage>
        <taxon>Bacteria</taxon>
        <taxon>Pseudomonadati</taxon>
        <taxon>Verrucomicrobiota</taxon>
        <taxon>Verrucomicrobiia</taxon>
        <taxon>Verrucomicrobiales</taxon>
        <taxon>Verrucomicrobiaceae</taxon>
        <taxon>Haloferula</taxon>
    </lineage>
</organism>